<feature type="compositionally biased region" description="Basic and acidic residues" evidence="1">
    <location>
        <begin position="627"/>
        <end position="636"/>
    </location>
</feature>
<dbReference type="Gene3D" id="1.25.40.10">
    <property type="entry name" value="Tetratricopeptide repeat domain"/>
    <property type="match status" value="1"/>
</dbReference>
<feature type="compositionally biased region" description="Basic and acidic residues" evidence="1">
    <location>
        <begin position="39"/>
        <end position="52"/>
    </location>
</feature>
<dbReference type="GO" id="GO:0070034">
    <property type="term" value="F:telomerase RNA binding"/>
    <property type="evidence" value="ECO:0007669"/>
    <property type="project" value="TreeGrafter"/>
</dbReference>
<protein>
    <recommendedName>
        <fullName evidence="2">DNA/RNA-binding domain-containing protein</fullName>
    </recommendedName>
</protein>
<dbReference type="GO" id="GO:0000184">
    <property type="term" value="P:nuclear-transcribed mRNA catabolic process, nonsense-mediated decay"/>
    <property type="evidence" value="ECO:0007669"/>
    <property type="project" value="TreeGrafter"/>
</dbReference>
<evidence type="ECO:0000313" key="3">
    <source>
        <dbReference type="EMBL" id="KIV91246.1"/>
    </source>
</evidence>
<dbReference type="Pfam" id="PF10373">
    <property type="entry name" value="EST1_DNA_bind"/>
    <property type="match status" value="1"/>
</dbReference>
<feature type="compositionally biased region" description="Polar residues" evidence="1">
    <location>
        <begin position="612"/>
        <end position="622"/>
    </location>
</feature>
<feature type="compositionally biased region" description="Polar residues" evidence="1">
    <location>
        <begin position="1"/>
        <end position="16"/>
    </location>
</feature>
<sequence length="824" mass="93783">MHRNHSMNPHQPSQPQALRRSPGSSDRHHRRLPSGSAKPEPDFKDIRQRPKPDLNPNPQVIHYPSSSLSRPIAIDNVRQQHSNSPQQQKLSRAPHPRDHSFTQHKPNNNNSRREPESALKALSLEDDSKKCQPQLSEPPRYTVKRVHHDGDQSYPHKHCRSSASPFSSPNNQNPSGSFRTHSPPHAITSSHRTAPSSPQMPFPQSTRSTQPTSVQTSQQVSWAALREFERAHPPSTLTPNVVYDPTPEQDTGILPQPETRPITQAQLVNEVKGIYAGLVMVEKKCVEICLQQSQTDTKLSNQQWQALIALHRTLLHEHHDFFLASQHPTASVALRRLPTKYAMPARMWRHGIHSFLELLRHRLPDSIEHMMSFVYLAYQMMGLLMESVPVFYETWIECLGDLARYRMAIEEADMRDREIWSNVARMWYNRAADRSPNTGRIQHHLAVLARPHVIRQLFYYSKSLISVTPFVNARDSIMLLFTQFLEPDTASLKYTRIETSLVSAAALVFTRGSIHQYIVHMLDFTQELEVQITNSGSNFKVLGPEIASSLAAMIFDIGNDDNYLFNAIRAHQNKLRPNVNDKAQVTNVENAPVEDPKLKETIHREYWHQLGTSQDQDPSVTHAQPHGGDRPDAKFESSDEVTSYVLPVWCSCISTVANKVGDRNVLPFIHITLAFIWSLSYVPGALVHVEQYIPWDSIILCLNTLSRSGVSDLRVESEEFPQQQSGTGLQLPEDFVIRGLAWAPYYFPEDFFKLSTVDEDERTLELPSHSAPRVERCLWLGHKISTVNRYIDYNARTKEFSLAEFGASLTKTGATNPLRLQLKS</sequence>
<gene>
    <name evidence="3" type="ORF">PV10_05807</name>
</gene>
<evidence type="ECO:0000256" key="1">
    <source>
        <dbReference type="SAM" id="MobiDB-lite"/>
    </source>
</evidence>
<dbReference type="RefSeq" id="XP_016222820.1">
    <property type="nucleotide sequence ID" value="XM_016370527.1"/>
</dbReference>
<feature type="region of interest" description="Disordered" evidence="1">
    <location>
        <begin position="612"/>
        <end position="636"/>
    </location>
</feature>
<feature type="region of interest" description="Disordered" evidence="1">
    <location>
        <begin position="1"/>
        <end position="255"/>
    </location>
</feature>
<dbReference type="FunFam" id="1.25.40.10:FF:000202">
    <property type="entry name" value="Unplaced genomic scaffold supercont1.7, whole genome shotgun sequence"/>
    <property type="match status" value="1"/>
</dbReference>
<feature type="compositionally biased region" description="Low complexity" evidence="1">
    <location>
        <begin position="203"/>
        <end position="221"/>
    </location>
</feature>
<dbReference type="AlphaFoldDB" id="A0A0D1XSX9"/>
<dbReference type="SUPFAM" id="SSF48452">
    <property type="entry name" value="TPR-like"/>
    <property type="match status" value="1"/>
</dbReference>
<evidence type="ECO:0000313" key="4">
    <source>
        <dbReference type="Proteomes" id="UP000054302"/>
    </source>
</evidence>
<dbReference type="OrthoDB" id="2017974at2759"/>
<dbReference type="EMBL" id="KN847523">
    <property type="protein sequence ID" value="KIV91246.1"/>
    <property type="molecule type" value="Genomic_DNA"/>
</dbReference>
<dbReference type="PANTHER" id="PTHR15696:SF0">
    <property type="entry name" value="TELOMERASE-BINDING PROTEIN EST1A"/>
    <property type="match status" value="1"/>
</dbReference>
<dbReference type="PANTHER" id="PTHR15696">
    <property type="entry name" value="SMG-7 SUPPRESSOR WITH MORPHOLOGICAL EFFECT ON GENITALIA PROTEIN 7"/>
    <property type="match status" value="1"/>
</dbReference>
<feature type="domain" description="DNA/RNA-binding" evidence="2">
    <location>
        <begin position="424"/>
        <end position="493"/>
    </location>
</feature>
<dbReference type="GO" id="GO:0005697">
    <property type="term" value="C:telomerase holoenzyme complex"/>
    <property type="evidence" value="ECO:0007669"/>
    <property type="project" value="TreeGrafter"/>
</dbReference>
<evidence type="ECO:0000259" key="2">
    <source>
        <dbReference type="Pfam" id="PF10373"/>
    </source>
</evidence>
<dbReference type="OMA" id="YPITHMA"/>
<dbReference type="InterPro" id="IPR011990">
    <property type="entry name" value="TPR-like_helical_dom_sf"/>
</dbReference>
<dbReference type="GeneID" id="27323652"/>
<proteinExistence type="predicted"/>
<dbReference type="InterPro" id="IPR018834">
    <property type="entry name" value="DNA/RNA-bd_Est1-type"/>
</dbReference>
<name>A0A0D1XSX9_EXOME</name>
<accession>A0A0D1XSX9</accession>
<dbReference type="VEuPathDB" id="FungiDB:PV10_05807"/>
<dbReference type="GO" id="GO:0042162">
    <property type="term" value="F:telomeric DNA binding"/>
    <property type="evidence" value="ECO:0007669"/>
    <property type="project" value="TreeGrafter"/>
</dbReference>
<organism evidence="3 4">
    <name type="scientific">Exophiala mesophila</name>
    <name type="common">Black yeast-like fungus</name>
    <dbReference type="NCBI Taxonomy" id="212818"/>
    <lineage>
        <taxon>Eukaryota</taxon>
        <taxon>Fungi</taxon>
        <taxon>Dikarya</taxon>
        <taxon>Ascomycota</taxon>
        <taxon>Pezizomycotina</taxon>
        <taxon>Eurotiomycetes</taxon>
        <taxon>Chaetothyriomycetidae</taxon>
        <taxon>Chaetothyriales</taxon>
        <taxon>Herpotrichiellaceae</taxon>
        <taxon>Exophiala</taxon>
    </lineage>
</organism>
<reference evidence="3 4" key="1">
    <citation type="submission" date="2015-01" db="EMBL/GenBank/DDBJ databases">
        <title>The Genome Sequence of Exophiala mesophila CBS40295.</title>
        <authorList>
            <consortium name="The Broad Institute Genomics Platform"/>
            <person name="Cuomo C."/>
            <person name="de Hoog S."/>
            <person name="Gorbushina A."/>
            <person name="Stielow B."/>
            <person name="Teixiera M."/>
            <person name="Abouelleil A."/>
            <person name="Chapman S.B."/>
            <person name="Priest M."/>
            <person name="Young S.K."/>
            <person name="Wortman J."/>
            <person name="Nusbaum C."/>
            <person name="Birren B."/>
        </authorList>
    </citation>
    <scope>NUCLEOTIDE SEQUENCE [LARGE SCALE GENOMIC DNA]</scope>
    <source>
        <strain evidence="3 4">CBS 40295</strain>
    </source>
</reference>
<dbReference type="InterPro" id="IPR045153">
    <property type="entry name" value="Est1/Ebs1-like"/>
</dbReference>
<keyword evidence="4" id="KW-1185">Reference proteome</keyword>
<feature type="compositionally biased region" description="Low complexity" evidence="1">
    <location>
        <begin position="161"/>
        <end position="177"/>
    </location>
</feature>
<dbReference type="STRING" id="212818.A0A0D1XSX9"/>
<feature type="compositionally biased region" description="Polar residues" evidence="1">
    <location>
        <begin position="77"/>
        <end position="90"/>
    </location>
</feature>
<dbReference type="Proteomes" id="UP000054302">
    <property type="component" value="Unassembled WGS sequence"/>
</dbReference>
<feature type="compositionally biased region" description="Polar residues" evidence="1">
    <location>
        <begin position="187"/>
        <end position="199"/>
    </location>
</feature>